<dbReference type="PANTHER" id="PTHR46814">
    <property type="entry name" value="EGALITARIAN, ISOFORM B"/>
    <property type="match status" value="1"/>
</dbReference>
<feature type="compositionally biased region" description="Acidic residues" evidence="1">
    <location>
        <begin position="763"/>
        <end position="772"/>
    </location>
</feature>
<evidence type="ECO:0000313" key="3">
    <source>
        <dbReference type="EMBL" id="CAG9800690.1"/>
    </source>
</evidence>
<evidence type="ECO:0000256" key="1">
    <source>
        <dbReference type="SAM" id="MobiDB-lite"/>
    </source>
</evidence>
<dbReference type="GO" id="GO:0006139">
    <property type="term" value="P:nucleobase-containing compound metabolic process"/>
    <property type="evidence" value="ECO:0007669"/>
    <property type="project" value="InterPro"/>
</dbReference>
<feature type="compositionally biased region" description="Polar residues" evidence="1">
    <location>
        <begin position="780"/>
        <end position="800"/>
    </location>
</feature>
<reference evidence="3" key="2">
    <citation type="submission" date="2022-10" db="EMBL/GenBank/DDBJ databases">
        <authorList>
            <consortium name="ENA_rothamsted_submissions"/>
            <consortium name="culmorum"/>
            <person name="King R."/>
        </authorList>
    </citation>
    <scope>NUCLEOTIDE SEQUENCE</scope>
</reference>
<dbReference type="InterPro" id="IPR036397">
    <property type="entry name" value="RNaseH_sf"/>
</dbReference>
<dbReference type="CDD" id="cd06148">
    <property type="entry name" value="Egl_like_exo"/>
    <property type="match status" value="1"/>
</dbReference>
<dbReference type="Pfam" id="PF01612">
    <property type="entry name" value="DNA_pol_A_exo1"/>
    <property type="match status" value="1"/>
</dbReference>
<dbReference type="InterPro" id="IPR002562">
    <property type="entry name" value="3'-5'_exonuclease_dom"/>
</dbReference>
<feature type="compositionally biased region" description="Low complexity" evidence="1">
    <location>
        <begin position="433"/>
        <end position="448"/>
    </location>
</feature>
<sequence>MMSNEAMEYEQARNLTLLFFLERLIDKNEPRTLHDLSCQFGAPGFTKEMRQIAGGSQSGLKKFLMQYPALFQVDGDYVNVNNYQHREEGNVAGRKDYIQEAREYFSHKLLQYGVGTEVPIKSLLGHRSQASPQVRHISGQHIKEFTDFLAKHPDIFHLTEDHVVLINYDSATFIPATEKLHLPQANIDVKNTQQILDFFAQCIELKGPILVDQLFHLVTSNFPQEHWYKIFKTPNDLMTFLKLFSDCFHCQSNLVTLLQKPKISENHLQHAQKVLYKNSINQISSPKIGDFRLNEPVSNTIGSIQNKNCKSGSPSLNYDEGCLSNGRNSTNDLPSIGLPQSFHEIRLENLCSRNCPTKLTYSQNTQTQYQPDTQQYQQQQQQPVVIPTKIDRTDRDRRINLTLKQRISNLVTKTLAENEEKDKRTINVLQPINNGNLSSSNSSSTNTSPVHSRNYFMGDTWKIKVLQNTRVITTIKESLFVCEAIRKSAPNDDCVIISFDCEGVNLGVKGQLTIIEIGTIRGEAFIFDLQQCPQLIADGGLKYILEDENIIKIIHDCRNDSYNLYTQYDVLLKNVFDTQSAHAVLQYQETGKQVYKVKNVSLNTLCEMYNAPPNPMKDQLKNIYKRDPKYWSRRPLARDMLLYAASDVLVLINEQLFRTMSSAIKPENMSLFSELCTEQIYMLIRPNDVKMKKKQRKISTEVFDLKQKLQTTSKNIVLSNREIRLLRYLDLTEDEKEKLKGSVKVAKKLEKLESIGQDRNYSDSDDEGDNNEQEYPSLDSVPSDNSLPSLNTFSPKNSEPPSLLESMHLMNELINNKAMDQAIKIDKLEALLSVAASLPDQIGIESGINDDGGLVMRDTLSIGSNRSSATDITKLNNSLQAYIDSPTPSSCSIISTSHGMRKEVACQTLSTGDIVITKIFFEEDKQNMDKTLISSPKRDK</sequence>
<dbReference type="Gene3D" id="3.30.420.10">
    <property type="entry name" value="Ribonuclease H-like superfamily/Ribonuclease H"/>
    <property type="match status" value="1"/>
</dbReference>
<evidence type="ECO:0000259" key="2">
    <source>
        <dbReference type="SMART" id="SM00474"/>
    </source>
</evidence>
<dbReference type="AlphaFoldDB" id="A0A9N9WQ51"/>
<dbReference type="GO" id="GO:0003676">
    <property type="term" value="F:nucleic acid binding"/>
    <property type="evidence" value="ECO:0007669"/>
    <property type="project" value="InterPro"/>
</dbReference>
<proteinExistence type="predicted"/>
<dbReference type="Pfam" id="PF23713">
    <property type="entry name" value="WHD_Egal"/>
    <property type="match status" value="3"/>
</dbReference>
<dbReference type="PANTHER" id="PTHR46814:SF1">
    <property type="entry name" value="EGALITARIAN, ISOFORM B"/>
    <property type="match status" value="1"/>
</dbReference>
<gene>
    <name evidence="3" type="ORF">CHIRRI_LOCUS3629</name>
</gene>
<feature type="region of interest" description="Disordered" evidence="1">
    <location>
        <begin position="756"/>
        <end position="803"/>
    </location>
</feature>
<keyword evidence="4" id="KW-1185">Reference proteome</keyword>
<accession>A0A9N9WQ51</accession>
<dbReference type="InterPro" id="IPR056589">
    <property type="entry name" value="WH_Egal-1"/>
</dbReference>
<feature type="domain" description="3'-5' exonuclease" evidence="2">
    <location>
        <begin position="469"/>
        <end position="665"/>
    </location>
</feature>
<dbReference type="SMART" id="SM00474">
    <property type="entry name" value="35EXOc"/>
    <property type="match status" value="1"/>
</dbReference>
<dbReference type="SUPFAM" id="SSF53098">
    <property type="entry name" value="Ribonuclease H-like"/>
    <property type="match status" value="1"/>
</dbReference>
<name>A0A9N9WQ51_9DIPT</name>
<dbReference type="OrthoDB" id="26838at2759"/>
<dbReference type="EMBL" id="OU895877">
    <property type="protein sequence ID" value="CAG9800690.1"/>
    <property type="molecule type" value="Genomic_DNA"/>
</dbReference>
<feature type="region of interest" description="Disordered" evidence="1">
    <location>
        <begin position="428"/>
        <end position="450"/>
    </location>
</feature>
<dbReference type="InterPro" id="IPR012337">
    <property type="entry name" value="RNaseH-like_sf"/>
</dbReference>
<dbReference type="GO" id="GO:0008408">
    <property type="term" value="F:3'-5' exonuclease activity"/>
    <property type="evidence" value="ECO:0007669"/>
    <property type="project" value="InterPro"/>
</dbReference>
<protein>
    <recommendedName>
        <fullName evidence="2">3'-5' exonuclease domain-containing protein</fullName>
    </recommendedName>
</protein>
<evidence type="ECO:0000313" key="4">
    <source>
        <dbReference type="Proteomes" id="UP001153620"/>
    </source>
</evidence>
<reference evidence="3" key="1">
    <citation type="submission" date="2022-01" db="EMBL/GenBank/DDBJ databases">
        <authorList>
            <person name="King R."/>
        </authorList>
    </citation>
    <scope>NUCLEOTIDE SEQUENCE</scope>
</reference>
<organism evidence="3 4">
    <name type="scientific">Chironomus riparius</name>
    <dbReference type="NCBI Taxonomy" id="315576"/>
    <lineage>
        <taxon>Eukaryota</taxon>
        <taxon>Metazoa</taxon>
        <taxon>Ecdysozoa</taxon>
        <taxon>Arthropoda</taxon>
        <taxon>Hexapoda</taxon>
        <taxon>Insecta</taxon>
        <taxon>Pterygota</taxon>
        <taxon>Neoptera</taxon>
        <taxon>Endopterygota</taxon>
        <taxon>Diptera</taxon>
        <taxon>Nematocera</taxon>
        <taxon>Chironomoidea</taxon>
        <taxon>Chironomidae</taxon>
        <taxon>Chironominae</taxon>
        <taxon>Chironomus</taxon>
    </lineage>
</organism>
<dbReference type="Proteomes" id="UP001153620">
    <property type="component" value="Chromosome 1"/>
</dbReference>